<evidence type="ECO:0000313" key="8">
    <source>
        <dbReference type="Proteomes" id="UP000661649"/>
    </source>
</evidence>
<evidence type="ECO:0000259" key="6">
    <source>
        <dbReference type="PROSITE" id="PS51085"/>
    </source>
</evidence>
<dbReference type="InterPro" id="IPR006058">
    <property type="entry name" value="2Fe2S_fd_BS"/>
</dbReference>
<evidence type="ECO:0000256" key="3">
    <source>
        <dbReference type="ARBA" id="ARBA00023002"/>
    </source>
</evidence>
<evidence type="ECO:0000256" key="2">
    <source>
        <dbReference type="ARBA" id="ARBA00022723"/>
    </source>
</evidence>
<sequence>MKINFFLNGKKVQEEIAPDLLLLDLLRQKGCYSVKRGCETANCGLCTVLMDEKPVLSCSMLAARADGKKIVTLEGMQEEAKEFGGFLADEGAEQCGFCNPGFIMNIFAMLKELENPTEEQINEYLAGNLCRCSGFMGQTRSILKFLEHKKAEKGEA</sequence>
<feature type="domain" description="2Fe-2S ferredoxin-type" evidence="6">
    <location>
        <begin position="1"/>
        <end position="76"/>
    </location>
</feature>
<keyword evidence="2" id="KW-0479">Metal-binding</keyword>
<dbReference type="Proteomes" id="UP000661649">
    <property type="component" value="Unassembled WGS sequence"/>
</dbReference>
<dbReference type="PANTHER" id="PTHR44379:SF8">
    <property type="entry name" value="XANTHINE DEHYDROGENASE IRON-SULFUR-BINDING SUBUNIT XDHC-RELATED"/>
    <property type="match status" value="1"/>
</dbReference>
<dbReference type="Gene3D" id="3.10.20.30">
    <property type="match status" value="1"/>
</dbReference>
<dbReference type="SUPFAM" id="SSF47741">
    <property type="entry name" value="CO dehydrogenase ISP C-domain like"/>
    <property type="match status" value="1"/>
</dbReference>
<dbReference type="Pfam" id="PF00111">
    <property type="entry name" value="Fer2"/>
    <property type="match status" value="1"/>
</dbReference>
<dbReference type="PROSITE" id="PS00197">
    <property type="entry name" value="2FE2S_FER_1"/>
    <property type="match status" value="1"/>
</dbReference>
<dbReference type="EMBL" id="JACRTP010000003">
    <property type="protein sequence ID" value="MBC8628468.1"/>
    <property type="molecule type" value="Genomic_DNA"/>
</dbReference>
<proteinExistence type="predicted"/>
<dbReference type="InterPro" id="IPR036884">
    <property type="entry name" value="2Fe-2S-bd_dom_sf"/>
</dbReference>
<dbReference type="InterPro" id="IPR012675">
    <property type="entry name" value="Beta-grasp_dom_sf"/>
</dbReference>
<dbReference type="RefSeq" id="WP_187558570.1">
    <property type="nucleotide sequence ID" value="NZ_JACRTP010000003.1"/>
</dbReference>
<accession>A0ABR7PAZ9</accession>
<comment type="caution">
    <text evidence="7">The sequence shown here is derived from an EMBL/GenBank/DDBJ whole genome shotgun (WGS) entry which is preliminary data.</text>
</comment>
<evidence type="ECO:0000256" key="5">
    <source>
        <dbReference type="ARBA" id="ARBA00023014"/>
    </source>
</evidence>
<evidence type="ECO:0000256" key="4">
    <source>
        <dbReference type="ARBA" id="ARBA00023004"/>
    </source>
</evidence>
<evidence type="ECO:0000256" key="1">
    <source>
        <dbReference type="ARBA" id="ARBA00022714"/>
    </source>
</evidence>
<keyword evidence="8" id="KW-1185">Reference proteome</keyword>
<keyword evidence="5" id="KW-0411">Iron-sulfur</keyword>
<keyword evidence="1" id="KW-0001">2Fe-2S</keyword>
<keyword evidence="4" id="KW-0408">Iron</keyword>
<evidence type="ECO:0000313" key="7">
    <source>
        <dbReference type="EMBL" id="MBC8628468.1"/>
    </source>
</evidence>
<dbReference type="Pfam" id="PF01799">
    <property type="entry name" value="Fer2_2"/>
    <property type="match status" value="1"/>
</dbReference>
<organism evidence="7 8">
    <name type="scientific">Blautia stercoris</name>
    <dbReference type="NCBI Taxonomy" id="871664"/>
    <lineage>
        <taxon>Bacteria</taxon>
        <taxon>Bacillati</taxon>
        <taxon>Bacillota</taxon>
        <taxon>Clostridia</taxon>
        <taxon>Lachnospirales</taxon>
        <taxon>Lachnospiraceae</taxon>
        <taxon>Blautia</taxon>
    </lineage>
</organism>
<dbReference type="InterPro" id="IPR051452">
    <property type="entry name" value="Diverse_Oxidoreductases"/>
</dbReference>
<protein>
    <submittedName>
        <fullName evidence="7">2Fe-2S iron-sulfur cluster binding domain-containing protein</fullName>
    </submittedName>
</protein>
<dbReference type="Gene3D" id="1.10.150.120">
    <property type="entry name" value="[2Fe-2S]-binding domain"/>
    <property type="match status" value="1"/>
</dbReference>
<keyword evidence="3" id="KW-0560">Oxidoreductase</keyword>
<dbReference type="PROSITE" id="PS51085">
    <property type="entry name" value="2FE2S_FER_2"/>
    <property type="match status" value="1"/>
</dbReference>
<dbReference type="PANTHER" id="PTHR44379">
    <property type="entry name" value="OXIDOREDUCTASE WITH IRON-SULFUR SUBUNIT"/>
    <property type="match status" value="1"/>
</dbReference>
<dbReference type="SUPFAM" id="SSF54292">
    <property type="entry name" value="2Fe-2S ferredoxin-like"/>
    <property type="match status" value="1"/>
</dbReference>
<dbReference type="InterPro" id="IPR002888">
    <property type="entry name" value="2Fe-2S-bd"/>
</dbReference>
<dbReference type="InterPro" id="IPR036010">
    <property type="entry name" value="2Fe-2S_ferredoxin-like_sf"/>
</dbReference>
<dbReference type="InterPro" id="IPR001041">
    <property type="entry name" value="2Fe-2S_ferredoxin-type"/>
</dbReference>
<name>A0ABR7PAZ9_9FIRM</name>
<reference evidence="7 8" key="1">
    <citation type="submission" date="2020-08" db="EMBL/GenBank/DDBJ databases">
        <title>Genome public.</title>
        <authorList>
            <person name="Liu C."/>
            <person name="Sun Q."/>
        </authorList>
    </citation>
    <scope>NUCLEOTIDE SEQUENCE [LARGE SCALE GENOMIC DNA]</scope>
    <source>
        <strain evidence="7 8">3_YM_SP_D4_24.mj</strain>
    </source>
</reference>
<gene>
    <name evidence="7" type="ORF">H8712_07555</name>
</gene>